<dbReference type="PANTHER" id="PTHR34477:SF1">
    <property type="entry name" value="UPF0213 PROTEIN YHBQ"/>
    <property type="match status" value="1"/>
</dbReference>
<protein>
    <recommendedName>
        <fullName evidence="2">GIY-YIG domain-containing protein</fullName>
    </recommendedName>
</protein>
<evidence type="ECO:0000256" key="1">
    <source>
        <dbReference type="ARBA" id="ARBA00007435"/>
    </source>
</evidence>
<evidence type="ECO:0000313" key="3">
    <source>
        <dbReference type="EMBL" id="OGY96588.1"/>
    </source>
</evidence>
<dbReference type="InterPro" id="IPR050190">
    <property type="entry name" value="UPF0213_domain"/>
</dbReference>
<dbReference type="SUPFAM" id="SSF82771">
    <property type="entry name" value="GIY-YIG endonuclease"/>
    <property type="match status" value="1"/>
</dbReference>
<feature type="domain" description="GIY-YIG" evidence="2">
    <location>
        <begin position="1"/>
        <end position="74"/>
    </location>
</feature>
<dbReference type="EMBL" id="MHKU01000027">
    <property type="protein sequence ID" value="OGY96588.1"/>
    <property type="molecule type" value="Genomic_DNA"/>
</dbReference>
<gene>
    <name evidence="3" type="ORF">A2122_02620</name>
</gene>
<reference evidence="3 4" key="1">
    <citation type="journal article" date="2016" name="Nat. Commun.">
        <title>Thousands of microbial genomes shed light on interconnected biogeochemical processes in an aquifer system.</title>
        <authorList>
            <person name="Anantharaman K."/>
            <person name="Brown C.T."/>
            <person name="Hug L.A."/>
            <person name="Sharon I."/>
            <person name="Castelle C.J."/>
            <person name="Probst A.J."/>
            <person name="Thomas B.C."/>
            <person name="Singh A."/>
            <person name="Wilkins M.J."/>
            <person name="Karaoz U."/>
            <person name="Brodie E.L."/>
            <person name="Williams K.H."/>
            <person name="Hubbard S.S."/>
            <person name="Banfield J.F."/>
        </authorList>
    </citation>
    <scope>NUCLEOTIDE SEQUENCE [LARGE SCALE GENOMIC DNA]</scope>
</reference>
<dbReference type="InterPro" id="IPR000305">
    <property type="entry name" value="GIY-YIG_endonuc"/>
</dbReference>
<sequence length="83" mass="9846">MFTVYILRDKNGKFYKGLTNDLPRRLQEHHRGKTKSTSRMENLEVIYTETFNTFDDARKRELYFKSGAGRRYLKKKLSIGPLA</sequence>
<comment type="caution">
    <text evidence="3">The sequence shown here is derived from an EMBL/GenBank/DDBJ whole genome shotgun (WGS) entry which is preliminary data.</text>
</comment>
<evidence type="ECO:0000313" key="4">
    <source>
        <dbReference type="Proteomes" id="UP000176648"/>
    </source>
</evidence>
<dbReference type="Proteomes" id="UP000176648">
    <property type="component" value="Unassembled WGS sequence"/>
</dbReference>
<dbReference type="AlphaFoldDB" id="A0A1G2C5C2"/>
<dbReference type="STRING" id="1798644.A2122_02620"/>
<accession>A0A1G2C5C2</accession>
<name>A0A1G2C5C2_9BACT</name>
<organism evidence="3 4">
    <name type="scientific">Candidatus Liptonbacteria bacterium GWB1_49_6</name>
    <dbReference type="NCBI Taxonomy" id="1798644"/>
    <lineage>
        <taxon>Bacteria</taxon>
        <taxon>Candidatus Liptoniibacteriota</taxon>
    </lineage>
</organism>
<dbReference type="PROSITE" id="PS50164">
    <property type="entry name" value="GIY_YIG"/>
    <property type="match status" value="1"/>
</dbReference>
<dbReference type="Gene3D" id="3.40.1440.10">
    <property type="entry name" value="GIY-YIG endonuclease"/>
    <property type="match status" value="1"/>
</dbReference>
<dbReference type="InterPro" id="IPR035901">
    <property type="entry name" value="GIY-YIG_endonuc_sf"/>
</dbReference>
<proteinExistence type="inferred from homology"/>
<dbReference type="PANTHER" id="PTHR34477">
    <property type="entry name" value="UPF0213 PROTEIN YHBQ"/>
    <property type="match status" value="1"/>
</dbReference>
<dbReference type="Pfam" id="PF01541">
    <property type="entry name" value="GIY-YIG"/>
    <property type="match status" value="1"/>
</dbReference>
<comment type="similarity">
    <text evidence="1">Belongs to the UPF0213 family.</text>
</comment>
<evidence type="ECO:0000259" key="2">
    <source>
        <dbReference type="PROSITE" id="PS50164"/>
    </source>
</evidence>